<feature type="domain" description="EAL" evidence="2">
    <location>
        <begin position="505"/>
        <end position="757"/>
    </location>
</feature>
<dbReference type="PROSITE" id="PS50883">
    <property type="entry name" value="EAL"/>
    <property type="match status" value="1"/>
</dbReference>
<dbReference type="Pfam" id="PF00563">
    <property type="entry name" value="EAL"/>
    <property type="match status" value="1"/>
</dbReference>
<dbReference type="PANTHER" id="PTHR44757">
    <property type="entry name" value="DIGUANYLATE CYCLASE DGCP"/>
    <property type="match status" value="1"/>
</dbReference>
<proteinExistence type="predicted"/>
<gene>
    <name evidence="4" type="ORF">RXV79_26490</name>
</gene>
<evidence type="ECO:0000259" key="2">
    <source>
        <dbReference type="PROSITE" id="PS50883"/>
    </source>
</evidence>
<dbReference type="SUPFAM" id="SSF141868">
    <property type="entry name" value="EAL domain-like"/>
    <property type="match status" value="1"/>
</dbReference>
<evidence type="ECO:0000259" key="3">
    <source>
        <dbReference type="PROSITE" id="PS50887"/>
    </source>
</evidence>
<keyword evidence="1" id="KW-0472">Membrane</keyword>
<dbReference type="Gene3D" id="3.20.20.450">
    <property type="entry name" value="EAL domain"/>
    <property type="match status" value="1"/>
</dbReference>
<dbReference type="SMART" id="SM00052">
    <property type="entry name" value="EAL"/>
    <property type="match status" value="1"/>
</dbReference>
<feature type="transmembrane region" description="Helical" evidence="1">
    <location>
        <begin position="121"/>
        <end position="141"/>
    </location>
</feature>
<dbReference type="InterPro" id="IPR000160">
    <property type="entry name" value="GGDEF_dom"/>
</dbReference>
<dbReference type="Pfam" id="PF13188">
    <property type="entry name" value="PAS_8"/>
    <property type="match status" value="1"/>
</dbReference>
<dbReference type="EMBL" id="CP136336">
    <property type="protein sequence ID" value="WOB08435.1"/>
    <property type="molecule type" value="Genomic_DNA"/>
</dbReference>
<organism evidence="4 5">
    <name type="scientific">Piscinibacter gummiphilus</name>
    <dbReference type="NCBI Taxonomy" id="946333"/>
    <lineage>
        <taxon>Bacteria</taxon>
        <taxon>Pseudomonadati</taxon>
        <taxon>Pseudomonadota</taxon>
        <taxon>Betaproteobacteria</taxon>
        <taxon>Burkholderiales</taxon>
        <taxon>Sphaerotilaceae</taxon>
        <taxon>Piscinibacter</taxon>
    </lineage>
</organism>
<dbReference type="Gene3D" id="3.30.70.270">
    <property type="match status" value="1"/>
</dbReference>
<dbReference type="SUPFAM" id="SSF55785">
    <property type="entry name" value="PYP-like sensor domain (PAS domain)"/>
    <property type="match status" value="1"/>
</dbReference>
<dbReference type="NCBIfam" id="TIGR00254">
    <property type="entry name" value="GGDEF"/>
    <property type="match status" value="1"/>
</dbReference>
<dbReference type="Proteomes" id="UP001303946">
    <property type="component" value="Chromosome"/>
</dbReference>
<evidence type="ECO:0000313" key="4">
    <source>
        <dbReference type="EMBL" id="WOB08435.1"/>
    </source>
</evidence>
<protein>
    <submittedName>
        <fullName evidence="4">Bifunctional diguanylate cyclase/phosphodiesterase</fullName>
    </submittedName>
</protein>
<sequence>MDYTLSFGFTTAINLIVGLSLLLTWWRDPRQVFTRDLGWAYLAQTLVPVAYMLSTRAPGPASRGVGTLLVVVVSALYVGLLMLGSARLAGYVPTRRHILGLFGGLFVLGIGLIQIDARWAQASSATLHMAAGMVALGWLWHRGFAERLVGMLLVLVGVNQYIFVVVGEAGLGVQLAIAGVLRLILGLTLLHTAVTRSSEESRRLRLRFQQLVEHSHQGVAVVQGERVLYANPALLRIYGLNSLADLNTFWRGPAALTESERLASRERHRQVIDGVIPQANWDGVRVRADGTPIQLRFTAWRIDWDGLPAEQVVVTDETVQHNAARALQHQATHDGLTGLPNRNALRERLRQLCAQPGKRFALMLLDVDRFKLFNEAHGHSLGDEVLRTLASALQQAVNGDAQVLRLGEDEFALISPSADDEPSVRGLGALVRERLAQALTVQSSSDGQHEFFLDVSMGAALHPVGPGTPEALLRAATAAMHRAKAVPGTSLQFPPEGFERGSGQVLDAEQGLRAGVSKDEFVLFYQPKVDAANGALLGFEALVRWDRPGLGRIAPSDFIPAAERTGLIGPLGRLILAQACQQIARWRAEHGEAFPVAVNVSPLQLIDTQFPQLVADTLAQHRVPPALLTLEITESAAVTHLEQARDQIRQMRELGVRVALDDFGTGFSSLNLLRSLPVSTVKIDRSLIEPLPAPDAAAVIKAICQLAAVLQLDVVAEGVETDAQAQAARHAGCQVLQGALYAPPLTVDDAGAWLARA</sequence>
<dbReference type="InterPro" id="IPR052155">
    <property type="entry name" value="Biofilm_reg_signaling"/>
</dbReference>
<dbReference type="InterPro" id="IPR035919">
    <property type="entry name" value="EAL_sf"/>
</dbReference>
<dbReference type="InterPro" id="IPR043128">
    <property type="entry name" value="Rev_trsase/Diguanyl_cyclase"/>
</dbReference>
<keyword evidence="1" id="KW-0812">Transmembrane</keyword>
<keyword evidence="5" id="KW-1185">Reference proteome</keyword>
<evidence type="ECO:0000256" key="1">
    <source>
        <dbReference type="SAM" id="Phobius"/>
    </source>
</evidence>
<feature type="domain" description="GGDEF" evidence="3">
    <location>
        <begin position="358"/>
        <end position="496"/>
    </location>
</feature>
<feature type="transmembrane region" description="Helical" evidence="1">
    <location>
        <begin position="65"/>
        <end position="86"/>
    </location>
</feature>
<dbReference type="PANTHER" id="PTHR44757:SF2">
    <property type="entry name" value="BIOFILM ARCHITECTURE MAINTENANCE PROTEIN MBAA"/>
    <property type="match status" value="1"/>
</dbReference>
<dbReference type="Gene3D" id="3.30.450.20">
    <property type="entry name" value="PAS domain"/>
    <property type="match status" value="1"/>
</dbReference>
<feature type="transmembrane region" description="Helical" evidence="1">
    <location>
        <begin position="6"/>
        <end position="25"/>
    </location>
</feature>
<reference evidence="4 5" key="1">
    <citation type="submission" date="2023-10" db="EMBL/GenBank/DDBJ databases">
        <title>Bacteria for the degradation of biodegradable plastic PBAT(Polybutylene adipate terephthalate).</title>
        <authorList>
            <person name="Weon H.-Y."/>
            <person name="Yeon J."/>
        </authorList>
    </citation>
    <scope>NUCLEOTIDE SEQUENCE [LARGE SCALE GENOMIC DNA]</scope>
    <source>
        <strain evidence="4 5">SBD 7-3</strain>
    </source>
</reference>
<dbReference type="InterPro" id="IPR029787">
    <property type="entry name" value="Nucleotide_cyclase"/>
</dbReference>
<evidence type="ECO:0000313" key="5">
    <source>
        <dbReference type="Proteomes" id="UP001303946"/>
    </source>
</evidence>
<dbReference type="InterPro" id="IPR035965">
    <property type="entry name" value="PAS-like_dom_sf"/>
</dbReference>
<dbReference type="SUPFAM" id="SSF55073">
    <property type="entry name" value="Nucleotide cyclase"/>
    <property type="match status" value="1"/>
</dbReference>
<dbReference type="SMART" id="SM00267">
    <property type="entry name" value="GGDEF"/>
    <property type="match status" value="1"/>
</dbReference>
<feature type="transmembrane region" description="Helical" evidence="1">
    <location>
        <begin position="37"/>
        <end position="53"/>
    </location>
</feature>
<feature type="transmembrane region" description="Helical" evidence="1">
    <location>
        <begin position="148"/>
        <end position="167"/>
    </location>
</feature>
<dbReference type="PROSITE" id="PS50887">
    <property type="entry name" value="GGDEF"/>
    <property type="match status" value="1"/>
</dbReference>
<keyword evidence="1" id="KW-1133">Transmembrane helix</keyword>
<dbReference type="InterPro" id="IPR000014">
    <property type="entry name" value="PAS"/>
</dbReference>
<accession>A0ABZ0CTX4</accession>
<dbReference type="RefSeq" id="WP_316701191.1">
    <property type="nucleotide sequence ID" value="NZ_CP136336.1"/>
</dbReference>
<dbReference type="InterPro" id="IPR001633">
    <property type="entry name" value="EAL_dom"/>
</dbReference>
<dbReference type="CDD" id="cd01949">
    <property type="entry name" value="GGDEF"/>
    <property type="match status" value="1"/>
</dbReference>
<dbReference type="Pfam" id="PF00990">
    <property type="entry name" value="GGDEF"/>
    <property type="match status" value="1"/>
</dbReference>
<dbReference type="CDD" id="cd01948">
    <property type="entry name" value="EAL"/>
    <property type="match status" value="1"/>
</dbReference>
<feature type="transmembrane region" description="Helical" evidence="1">
    <location>
        <begin position="98"/>
        <end position="115"/>
    </location>
</feature>
<name>A0ABZ0CTX4_9BURK</name>